<proteinExistence type="predicted"/>
<organism evidence="1 2">
    <name type="scientific">Aminobacter ciceronei</name>
    <dbReference type="NCBI Taxonomy" id="150723"/>
    <lineage>
        <taxon>Bacteria</taxon>
        <taxon>Pseudomonadati</taxon>
        <taxon>Pseudomonadota</taxon>
        <taxon>Alphaproteobacteria</taxon>
        <taxon>Hyphomicrobiales</taxon>
        <taxon>Phyllobacteriaceae</taxon>
        <taxon>Aminobacter</taxon>
    </lineage>
</organism>
<accession>A0ABR6C5W6</accession>
<evidence type="ECO:0008006" key="3">
    <source>
        <dbReference type="Google" id="ProtNLM"/>
    </source>
</evidence>
<gene>
    <name evidence="1" type="ORF">HNQ97_002398</name>
</gene>
<dbReference type="EMBL" id="JACJHZ010000009">
    <property type="protein sequence ID" value="MBA9020401.1"/>
    <property type="molecule type" value="Genomic_DNA"/>
</dbReference>
<dbReference type="Proteomes" id="UP000587524">
    <property type="component" value="Unassembled WGS sequence"/>
</dbReference>
<evidence type="ECO:0000313" key="2">
    <source>
        <dbReference type="Proteomes" id="UP000587524"/>
    </source>
</evidence>
<protein>
    <recommendedName>
        <fullName evidence="3">DUF4259 domain-containing protein</fullName>
    </recommendedName>
</protein>
<name>A0ABR6C5W6_9HYPH</name>
<dbReference type="RefSeq" id="WP_182574117.1">
    <property type="nucleotide sequence ID" value="NZ_JACJHY010000009.1"/>
</dbReference>
<evidence type="ECO:0000313" key="1">
    <source>
        <dbReference type="EMBL" id="MBA9020401.1"/>
    </source>
</evidence>
<reference evidence="1 2" key="1">
    <citation type="submission" date="2020-08" db="EMBL/GenBank/DDBJ databases">
        <title>Genomic Encyclopedia of Type Strains, Phase IV (KMG-IV): sequencing the most valuable type-strain genomes for metagenomic binning, comparative biology and taxonomic classification.</title>
        <authorList>
            <person name="Goeker M."/>
        </authorList>
    </citation>
    <scope>NUCLEOTIDE SEQUENCE [LARGE SCALE GENOMIC DNA]</scope>
    <source>
        <strain evidence="1 2">DSM 17455</strain>
    </source>
</reference>
<sequence>MKGGDSADLRRSLGHYARTSTGGSAVGPRRYGAVYSTGGELFEVLSSLGGDGREAESRGLSKASLTGQPLDVVCQRLAEALAPDNADADRIRVAIDEAMLEVLGEEEFDPTRLDDETVHRIIAEYLSQSVFQDIVEEVGGSWANSPDEKRSPEAENQLLELIRVVVEKRLGSSMAGSDNLNNDAVQRFMRDAVTEVWKEWESFDE</sequence>
<comment type="caution">
    <text evidence="1">The sequence shown here is derived from an EMBL/GenBank/DDBJ whole genome shotgun (WGS) entry which is preliminary data.</text>
</comment>
<keyword evidence="2" id="KW-1185">Reference proteome</keyword>